<accession>A0A562K6G9</accession>
<gene>
    <name evidence="1" type="ORF">IQ19_00255</name>
</gene>
<dbReference type="OrthoDB" id="2941246at2"/>
<dbReference type="Proteomes" id="UP000318667">
    <property type="component" value="Unassembled WGS sequence"/>
</dbReference>
<dbReference type="GeneID" id="65401551"/>
<organism evidence="1 2">
    <name type="scientific">Cytobacillus oceanisediminis</name>
    <dbReference type="NCBI Taxonomy" id="665099"/>
    <lineage>
        <taxon>Bacteria</taxon>
        <taxon>Bacillati</taxon>
        <taxon>Bacillota</taxon>
        <taxon>Bacilli</taxon>
        <taxon>Bacillales</taxon>
        <taxon>Bacillaceae</taxon>
        <taxon>Cytobacillus</taxon>
    </lineage>
</organism>
<reference evidence="1 2" key="1">
    <citation type="journal article" date="2015" name="Stand. Genomic Sci.">
        <title>Genomic Encyclopedia of Bacterial and Archaeal Type Strains, Phase III: the genomes of soil and plant-associated and newly described type strains.</title>
        <authorList>
            <person name="Whitman W.B."/>
            <person name="Woyke T."/>
            <person name="Klenk H.P."/>
            <person name="Zhou Y."/>
            <person name="Lilburn T.G."/>
            <person name="Beck B.J."/>
            <person name="De Vos P."/>
            <person name="Vandamme P."/>
            <person name="Eisen J.A."/>
            <person name="Garrity G."/>
            <person name="Hugenholtz P."/>
            <person name="Kyrpides N.C."/>
        </authorList>
    </citation>
    <scope>NUCLEOTIDE SEQUENCE [LARGE SCALE GENOMIC DNA]</scope>
    <source>
        <strain evidence="1 2">CGMCC 1.10115</strain>
    </source>
</reference>
<proteinExistence type="predicted"/>
<comment type="caution">
    <text evidence="1">The sequence shown here is derived from an EMBL/GenBank/DDBJ whole genome shotgun (WGS) entry which is preliminary data.</text>
</comment>
<protein>
    <submittedName>
        <fullName evidence="1">Uncharacterized protein</fullName>
    </submittedName>
</protein>
<dbReference type="AlphaFoldDB" id="A0A562K6G9"/>
<sequence length="132" mass="15077">MKFQQSDFTDELKEKIIDTELALKKHVEKLVNENRSVFANKNLILDAGFDKGGSGNPFMPGYGSSVSIGIADENDELIDFHIMKIWECQRIFLGLPVSKKFPGSKVVGEFLDETYEEVKEEFKEYIDEFLMG</sequence>
<evidence type="ECO:0000313" key="1">
    <source>
        <dbReference type="EMBL" id="TWH90805.1"/>
    </source>
</evidence>
<evidence type="ECO:0000313" key="2">
    <source>
        <dbReference type="Proteomes" id="UP000318667"/>
    </source>
</evidence>
<dbReference type="EMBL" id="VLKI01000001">
    <property type="protein sequence ID" value="TWH90805.1"/>
    <property type="molecule type" value="Genomic_DNA"/>
</dbReference>
<name>A0A562K6G9_9BACI</name>
<keyword evidence="2" id="KW-1185">Reference proteome</keyword>
<dbReference type="RefSeq" id="WP_144539113.1">
    <property type="nucleotide sequence ID" value="NZ_CBCSDC010000019.1"/>
</dbReference>